<dbReference type="KEGG" id="erc:Ecym_2430"/>
<accession>G8JPA2</accession>
<dbReference type="Gene3D" id="1.20.5.170">
    <property type="match status" value="1"/>
</dbReference>
<organism evidence="7 8">
    <name type="scientific">Eremothecium cymbalariae (strain CBS 270.75 / DBVPG 7215 / KCTC 17166 / NRRL Y-17582)</name>
    <name type="common">Yeast</name>
    <dbReference type="NCBI Taxonomy" id="931890"/>
    <lineage>
        <taxon>Eukaryota</taxon>
        <taxon>Fungi</taxon>
        <taxon>Dikarya</taxon>
        <taxon>Ascomycota</taxon>
        <taxon>Saccharomycotina</taxon>
        <taxon>Saccharomycetes</taxon>
        <taxon>Saccharomycetales</taxon>
        <taxon>Saccharomycetaceae</taxon>
        <taxon>Eremothecium</taxon>
    </lineage>
</organism>
<dbReference type="Pfam" id="PF00170">
    <property type="entry name" value="bZIP_1"/>
    <property type="match status" value="1"/>
</dbReference>
<dbReference type="CDD" id="cd14688">
    <property type="entry name" value="bZIP_YAP"/>
    <property type="match status" value="1"/>
</dbReference>
<dbReference type="PANTHER" id="PTHR40621:SF8">
    <property type="entry name" value="AP-1-LIKE TRANSCRIPTION FACTOR YAP3"/>
    <property type="match status" value="1"/>
</dbReference>
<dbReference type="GO" id="GO:0000976">
    <property type="term" value="F:transcription cis-regulatory region binding"/>
    <property type="evidence" value="ECO:0007669"/>
    <property type="project" value="InterPro"/>
</dbReference>
<dbReference type="SUPFAM" id="SSF57959">
    <property type="entry name" value="Leucine zipper domain"/>
    <property type="match status" value="1"/>
</dbReference>
<dbReference type="PROSITE" id="PS50217">
    <property type="entry name" value="BZIP"/>
    <property type="match status" value="1"/>
</dbReference>
<dbReference type="STRING" id="931890.G8JPA2"/>
<dbReference type="EMBL" id="CP002498">
    <property type="protein sequence ID" value="AET38160.1"/>
    <property type="molecule type" value="Genomic_DNA"/>
</dbReference>
<dbReference type="Proteomes" id="UP000006790">
    <property type="component" value="Chromosome 2"/>
</dbReference>
<feature type="coiled-coil region" evidence="5">
    <location>
        <begin position="138"/>
        <end position="186"/>
    </location>
</feature>
<keyword evidence="8" id="KW-1185">Reference proteome</keyword>
<dbReference type="OrthoDB" id="4940293at2759"/>
<protein>
    <recommendedName>
        <fullName evidence="6">BZIP domain-containing protein</fullName>
    </recommendedName>
</protein>
<proteinExistence type="predicted"/>
<dbReference type="GeneID" id="11470662"/>
<comment type="subcellular location">
    <subcellularLocation>
        <location evidence="1">Nucleus</location>
    </subcellularLocation>
</comment>
<dbReference type="InParanoid" id="G8JPA2"/>
<evidence type="ECO:0000256" key="5">
    <source>
        <dbReference type="SAM" id="Coils"/>
    </source>
</evidence>
<dbReference type="FunCoup" id="G8JPA2">
    <property type="interactions" value="301"/>
</dbReference>
<dbReference type="PROSITE" id="PS00036">
    <property type="entry name" value="BZIP_BASIC"/>
    <property type="match status" value="1"/>
</dbReference>
<gene>
    <name evidence="7" type="ordered locus">Ecym_2430</name>
</gene>
<dbReference type="GO" id="GO:0090575">
    <property type="term" value="C:RNA polymerase II transcription regulator complex"/>
    <property type="evidence" value="ECO:0007669"/>
    <property type="project" value="TreeGrafter"/>
</dbReference>
<keyword evidence="4" id="KW-0539">Nucleus</keyword>
<dbReference type="PANTHER" id="PTHR40621">
    <property type="entry name" value="TRANSCRIPTION FACTOR KAPC-RELATED"/>
    <property type="match status" value="1"/>
</dbReference>
<name>G8JPA2_ERECY</name>
<evidence type="ECO:0000256" key="2">
    <source>
        <dbReference type="ARBA" id="ARBA00023015"/>
    </source>
</evidence>
<dbReference type="GO" id="GO:0001228">
    <property type="term" value="F:DNA-binding transcription activator activity, RNA polymerase II-specific"/>
    <property type="evidence" value="ECO:0007669"/>
    <property type="project" value="TreeGrafter"/>
</dbReference>
<keyword evidence="3" id="KW-0804">Transcription</keyword>
<keyword evidence="2" id="KW-0805">Transcription regulation</keyword>
<dbReference type="InterPro" id="IPR004827">
    <property type="entry name" value="bZIP"/>
</dbReference>
<feature type="domain" description="BZIP" evidence="6">
    <location>
        <begin position="130"/>
        <end position="179"/>
    </location>
</feature>
<dbReference type="HOGENOM" id="CLU_064108_0_0_1"/>
<evidence type="ECO:0000256" key="3">
    <source>
        <dbReference type="ARBA" id="ARBA00023163"/>
    </source>
</evidence>
<dbReference type="SMART" id="SM00338">
    <property type="entry name" value="BRLZ"/>
    <property type="match status" value="1"/>
</dbReference>
<evidence type="ECO:0000256" key="1">
    <source>
        <dbReference type="ARBA" id="ARBA00004123"/>
    </source>
</evidence>
<reference evidence="8" key="1">
    <citation type="journal article" date="2012" name="G3 (Bethesda)">
        <title>Pichia sorbitophila, an interspecies yeast hybrid reveals early steps of genome resolution following polyploidization.</title>
        <authorList>
            <person name="Leh Louis V."/>
            <person name="Despons L."/>
            <person name="Friedrich A."/>
            <person name="Martin T."/>
            <person name="Durrens P."/>
            <person name="Casaregola S."/>
            <person name="Neuveglise C."/>
            <person name="Fairhead C."/>
            <person name="Marck C."/>
            <person name="Cruz J.A."/>
            <person name="Straub M.L."/>
            <person name="Kugler V."/>
            <person name="Sacerdot C."/>
            <person name="Uzunov Z."/>
            <person name="Thierry A."/>
            <person name="Weiss S."/>
            <person name="Bleykasten C."/>
            <person name="De Montigny J."/>
            <person name="Jacques N."/>
            <person name="Jung P."/>
            <person name="Lemaire M."/>
            <person name="Mallet S."/>
            <person name="Morel G."/>
            <person name="Richard G.F."/>
            <person name="Sarkar A."/>
            <person name="Savel G."/>
            <person name="Schacherer J."/>
            <person name="Seret M.L."/>
            <person name="Talla E."/>
            <person name="Samson G."/>
            <person name="Jubin C."/>
            <person name="Poulain J."/>
            <person name="Vacherie B."/>
            <person name="Barbe V."/>
            <person name="Pelletier E."/>
            <person name="Sherman D.J."/>
            <person name="Westhof E."/>
            <person name="Weissenbach J."/>
            <person name="Baret P.V."/>
            <person name="Wincker P."/>
            <person name="Gaillardin C."/>
            <person name="Dujon B."/>
            <person name="Souciet J.L."/>
        </authorList>
    </citation>
    <scope>NUCLEOTIDE SEQUENCE [LARGE SCALE GENOMIC DNA]</scope>
    <source>
        <strain evidence="8">CBS 270.75 / DBVPG 7215 / KCTC 17166 / NRRL Y-17582</strain>
    </source>
</reference>
<dbReference type="RefSeq" id="XP_003644977.1">
    <property type="nucleotide sequence ID" value="XM_003644929.1"/>
</dbReference>
<dbReference type="eggNOG" id="ENOG502S4CX">
    <property type="taxonomic scope" value="Eukaryota"/>
</dbReference>
<keyword evidence="5" id="KW-0175">Coiled coil</keyword>
<dbReference type="InterPro" id="IPR050936">
    <property type="entry name" value="AP-1-like"/>
</dbReference>
<sequence>MDQNQHPYTNNTVYNSSIQIPLIPGGSGFDPNVLLGHDLEGANDDLVLFPNVQEYAEVGYAEGKNRVNGDATGYMNGDREGPYETFVRGPNPTPNTDCTSPIIMPDEGSGNVSVKAMSPTLEQFDDGYVKEKKKAQNRAAQKAFRERKEARLKELEQRLKESEENRDALNKEMEELKKQNFVIHNENRILMQRKGSSLPGVVADPEKERFTFPPKDDSTELQREIEKELSAGRDAVRYVADGKKLLTVPATWEYLHELSLDKDIDVYLIMQKLKGTEVCHGYGPAYTRARIDSLVEECLQSNSNKAYQ</sequence>
<evidence type="ECO:0000259" key="6">
    <source>
        <dbReference type="PROSITE" id="PS50217"/>
    </source>
</evidence>
<dbReference type="InterPro" id="IPR046347">
    <property type="entry name" value="bZIP_sf"/>
</dbReference>
<dbReference type="AlphaFoldDB" id="G8JPA2"/>
<evidence type="ECO:0000313" key="8">
    <source>
        <dbReference type="Proteomes" id="UP000006790"/>
    </source>
</evidence>
<evidence type="ECO:0000313" key="7">
    <source>
        <dbReference type="EMBL" id="AET38160.1"/>
    </source>
</evidence>
<evidence type="ECO:0000256" key="4">
    <source>
        <dbReference type="ARBA" id="ARBA00023242"/>
    </source>
</evidence>